<keyword evidence="21" id="KW-0511">Multifunctional enzyme</keyword>
<evidence type="ECO:0000256" key="4">
    <source>
        <dbReference type="ARBA" id="ARBA00007739"/>
    </source>
</evidence>
<evidence type="ECO:0000256" key="18">
    <source>
        <dbReference type="ARBA" id="ARBA00022989"/>
    </source>
</evidence>
<evidence type="ECO:0000256" key="27">
    <source>
        <dbReference type="SAM" id="Phobius"/>
    </source>
</evidence>
<dbReference type="PANTHER" id="PTHR32282">
    <property type="entry name" value="BINDING PROTEIN TRANSPEPTIDASE, PUTATIVE-RELATED"/>
    <property type="match status" value="1"/>
</dbReference>
<evidence type="ECO:0000256" key="17">
    <source>
        <dbReference type="ARBA" id="ARBA00022984"/>
    </source>
</evidence>
<evidence type="ECO:0000256" key="25">
    <source>
        <dbReference type="ARBA" id="ARBA00049902"/>
    </source>
</evidence>
<evidence type="ECO:0000256" key="5">
    <source>
        <dbReference type="ARBA" id="ARBA00012448"/>
    </source>
</evidence>
<dbReference type="FunFam" id="1.10.3810.10:FF:000003">
    <property type="entry name" value="Penicillin-binding protein 1a"/>
    <property type="match status" value="1"/>
</dbReference>
<evidence type="ECO:0000256" key="8">
    <source>
        <dbReference type="ARBA" id="ARBA00022519"/>
    </source>
</evidence>
<evidence type="ECO:0000313" key="31">
    <source>
        <dbReference type="EMBL" id="AUH63931.1"/>
    </source>
</evidence>
<evidence type="ECO:0000256" key="7">
    <source>
        <dbReference type="ARBA" id="ARBA00022475"/>
    </source>
</evidence>
<protein>
    <recommendedName>
        <fullName evidence="6">Penicillin-binding protein 1A</fullName>
        <ecNumber evidence="24">2.4.99.28</ecNumber>
        <ecNumber evidence="5">3.4.16.4</ecNumber>
    </recommendedName>
</protein>
<keyword evidence="8" id="KW-0997">Cell inner membrane</keyword>
<dbReference type="InterPro" id="IPR023346">
    <property type="entry name" value="Lysozyme-like_dom_sf"/>
</dbReference>
<dbReference type="Pfam" id="PF00912">
    <property type="entry name" value="Transgly"/>
    <property type="match status" value="1"/>
</dbReference>
<dbReference type="Gene3D" id="1.10.3810.10">
    <property type="entry name" value="Biosynthetic peptidoglycan transglycosylase-like"/>
    <property type="match status" value="1"/>
</dbReference>
<reference evidence="31 32" key="1">
    <citation type="journal article" date="2013" name="Antonie Van Leeuwenhoek">
        <title>Paracoccus zhejiangensis sp. nov., isolated from activated sludge in wastewater-treatment system.</title>
        <authorList>
            <person name="Wu Z.G."/>
            <person name="Zhang D.F."/>
            <person name="Liu Y.L."/>
            <person name="Wang F."/>
            <person name="Jiang X."/>
            <person name="Li C."/>
            <person name="Li S.P."/>
            <person name="Hong Q."/>
            <person name="Li W.J."/>
        </authorList>
    </citation>
    <scope>NUCLEOTIDE SEQUENCE [LARGE SCALE GENOMIC DNA]</scope>
    <source>
        <strain evidence="31 32">J6</strain>
    </source>
</reference>
<dbReference type="NCBIfam" id="TIGR02074">
    <property type="entry name" value="PBP_1a_fam"/>
    <property type="match status" value="1"/>
</dbReference>
<dbReference type="InterPro" id="IPR031376">
    <property type="entry name" value="PCB_OB"/>
</dbReference>
<dbReference type="Gene3D" id="3.40.710.10">
    <property type="entry name" value="DD-peptidase/beta-lactamase superfamily"/>
    <property type="match status" value="2"/>
</dbReference>
<dbReference type="Proteomes" id="UP000234530">
    <property type="component" value="Chromosome"/>
</dbReference>
<comment type="subcellular location">
    <subcellularLocation>
        <location evidence="1">Cell inner membrane</location>
        <topology evidence="1">Single-pass type II membrane protein</topology>
    </subcellularLocation>
</comment>
<evidence type="ECO:0000256" key="11">
    <source>
        <dbReference type="ARBA" id="ARBA00022676"/>
    </source>
</evidence>
<dbReference type="SUPFAM" id="SSF56601">
    <property type="entry name" value="beta-lactamase/transpeptidase-like"/>
    <property type="match status" value="1"/>
</dbReference>
<keyword evidence="19 27" id="KW-0472">Membrane</keyword>
<keyword evidence="16" id="KW-0735">Signal-anchor</keyword>
<evidence type="ECO:0000256" key="1">
    <source>
        <dbReference type="ARBA" id="ARBA00004249"/>
    </source>
</evidence>
<gene>
    <name evidence="31" type="ORF">CX676_06955</name>
</gene>
<dbReference type="KEGG" id="pzh:CX676_06955"/>
<dbReference type="GO" id="GO:0046677">
    <property type="term" value="P:response to antibiotic"/>
    <property type="evidence" value="ECO:0007669"/>
    <property type="project" value="UniProtKB-KW"/>
</dbReference>
<dbReference type="UniPathway" id="UPA00219"/>
<keyword evidence="18 27" id="KW-1133">Transmembrane helix</keyword>
<evidence type="ECO:0000256" key="19">
    <source>
        <dbReference type="ARBA" id="ARBA00023136"/>
    </source>
</evidence>
<keyword evidence="32" id="KW-1185">Reference proteome</keyword>
<dbReference type="InterPro" id="IPR050396">
    <property type="entry name" value="Glycosyltr_51/Transpeptidase"/>
</dbReference>
<evidence type="ECO:0000256" key="21">
    <source>
        <dbReference type="ARBA" id="ARBA00023268"/>
    </source>
</evidence>
<keyword evidence="9" id="KW-0121">Carboxypeptidase</keyword>
<dbReference type="InterPro" id="IPR001460">
    <property type="entry name" value="PCN-bd_Tpept"/>
</dbReference>
<dbReference type="GO" id="GO:0008955">
    <property type="term" value="F:peptidoglycan glycosyltransferase activity"/>
    <property type="evidence" value="ECO:0007669"/>
    <property type="project" value="UniProtKB-EC"/>
</dbReference>
<organism evidence="31 32">
    <name type="scientific">Paracoccus zhejiangensis</name>
    <dbReference type="NCBI Taxonomy" id="1077935"/>
    <lineage>
        <taxon>Bacteria</taxon>
        <taxon>Pseudomonadati</taxon>
        <taxon>Pseudomonadota</taxon>
        <taxon>Alphaproteobacteria</taxon>
        <taxon>Rhodobacterales</taxon>
        <taxon>Paracoccaceae</taxon>
        <taxon>Paracoccus</taxon>
    </lineage>
</organism>
<dbReference type="GO" id="GO:0009252">
    <property type="term" value="P:peptidoglycan biosynthetic process"/>
    <property type="evidence" value="ECO:0007669"/>
    <property type="project" value="UniProtKB-UniPathway"/>
</dbReference>
<comment type="catalytic activity">
    <reaction evidence="25">
        <text>[GlcNAc-(1-&gt;4)-Mur2Ac(oyl-L-Ala-gamma-D-Glu-L-Lys-D-Ala-D-Ala)](n)-di-trans,octa-cis-undecaprenyl diphosphate + beta-D-GlcNAc-(1-&gt;4)-Mur2Ac(oyl-L-Ala-gamma-D-Glu-L-Lys-D-Ala-D-Ala)-di-trans,octa-cis-undecaprenyl diphosphate = [GlcNAc-(1-&gt;4)-Mur2Ac(oyl-L-Ala-gamma-D-Glu-L-Lys-D-Ala-D-Ala)](n+1)-di-trans,octa-cis-undecaprenyl diphosphate + di-trans,octa-cis-undecaprenyl diphosphate + H(+)</text>
        <dbReference type="Rhea" id="RHEA:23708"/>
        <dbReference type="Rhea" id="RHEA-COMP:9602"/>
        <dbReference type="Rhea" id="RHEA-COMP:9603"/>
        <dbReference type="ChEBI" id="CHEBI:15378"/>
        <dbReference type="ChEBI" id="CHEBI:58405"/>
        <dbReference type="ChEBI" id="CHEBI:60033"/>
        <dbReference type="ChEBI" id="CHEBI:78435"/>
        <dbReference type="EC" id="2.4.99.28"/>
    </reaction>
</comment>
<dbReference type="GO" id="GO:0008360">
    <property type="term" value="P:regulation of cell shape"/>
    <property type="evidence" value="ECO:0007669"/>
    <property type="project" value="UniProtKB-KW"/>
</dbReference>
<dbReference type="InterPro" id="IPR001264">
    <property type="entry name" value="Glyco_trans_51"/>
</dbReference>
<evidence type="ECO:0000256" key="3">
    <source>
        <dbReference type="ARBA" id="ARBA00007090"/>
    </source>
</evidence>
<evidence type="ECO:0000313" key="32">
    <source>
        <dbReference type="Proteomes" id="UP000234530"/>
    </source>
</evidence>
<feature type="domain" description="Glycosyl transferase family 51" evidence="29">
    <location>
        <begin position="60"/>
        <end position="235"/>
    </location>
</feature>
<dbReference type="InterPro" id="IPR036950">
    <property type="entry name" value="PBP_transglycosylase"/>
</dbReference>
<evidence type="ECO:0000256" key="15">
    <source>
        <dbReference type="ARBA" id="ARBA00022960"/>
    </source>
</evidence>
<dbReference type="GO" id="GO:0006508">
    <property type="term" value="P:proteolysis"/>
    <property type="evidence" value="ECO:0007669"/>
    <property type="project" value="UniProtKB-KW"/>
</dbReference>
<keyword evidence="11" id="KW-0328">Glycosyltransferase</keyword>
<dbReference type="OrthoDB" id="9766909at2"/>
<evidence type="ECO:0000259" key="29">
    <source>
        <dbReference type="Pfam" id="PF00912"/>
    </source>
</evidence>
<keyword evidence="14" id="KW-0378">Hydrolase</keyword>
<dbReference type="Pfam" id="PF00905">
    <property type="entry name" value="Transpeptidase"/>
    <property type="match status" value="1"/>
</dbReference>
<keyword evidence="13 27" id="KW-0812">Transmembrane</keyword>
<keyword evidence="17" id="KW-0573">Peptidoglycan synthesis</keyword>
<proteinExistence type="inferred from homology"/>
<comment type="catalytic activity">
    <reaction evidence="23">
        <text>Preferential cleavage: (Ac)2-L-Lys-D-Ala-|-D-Ala. Also transpeptidation of peptidyl-alanyl moieties that are N-acyl substituents of D-alanine.</text>
        <dbReference type="EC" id="3.4.16.4"/>
    </reaction>
</comment>
<evidence type="ECO:0000256" key="13">
    <source>
        <dbReference type="ARBA" id="ARBA00022692"/>
    </source>
</evidence>
<evidence type="ECO:0000256" key="10">
    <source>
        <dbReference type="ARBA" id="ARBA00022670"/>
    </source>
</evidence>
<dbReference type="EC" id="2.4.99.28" evidence="24"/>
<dbReference type="EC" id="3.4.16.4" evidence="5"/>
<evidence type="ECO:0000256" key="2">
    <source>
        <dbReference type="ARBA" id="ARBA00004752"/>
    </source>
</evidence>
<comment type="similarity">
    <text evidence="3">In the C-terminal section; belongs to the transpeptidase family.</text>
</comment>
<feature type="domain" description="Penicillin-binding protein transpeptidase" evidence="28">
    <location>
        <begin position="452"/>
        <end position="740"/>
    </location>
</feature>
<dbReference type="EMBL" id="CP025430">
    <property type="protein sequence ID" value="AUH63931.1"/>
    <property type="molecule type" value="Genomic_DNA"/>
</dbReference>
<evidence type="ECO:0000256" key="6">
    <source>
        <dbReference type="ARBA" id="ARBA00018638"/>
    </source>
</evidence>
<evidence type="ECO:0000256" key="9">
    <source>
        <dbReference type="ARBA" id="ARBA00022645"/>
    </source>
</evidence>
<keyword evidence="20" id="KW-0046">Antibiotic resistance</keyword>
<evidence type="ECO:0000259" key="28">
    <source>
        <dbReference type="Pfam" id="PF00905"/>
    </source>
</evidence>
<feature type="domain" description="Penicillin-binding protein OB-like" evidence="30">
    <location>
        <begin position="329"/>
        <end position="450"/>
    </location>
</feature>
<sequence length="849" mass="93441">MLRSIFSFFGGIFSWVVTAAVFVALTIGGIFWIYSRDLPSHETLAQYTPKTISRIYSGEGRLIDEFAQERRLFVPIDEIPDLVKQAFISAEDKNFYTHPGYDPRGMIGAMVEAVRSGGSNVRGASTITQQVMKNFLLSSDRSIERKVKELILATRLEDTLTKDQILELYLNEIFLGQNSFGVAAAAQTYFNKTLSELSPHEAATLAAMPQAPGRYHPVRAKDRVTERRNYVLREMWQNGYIEQATYESESKLPLRSVQNGDFPSFQEQLPPRDYFTDEIRRQLSREFGEEEFFGGGLTIRATVEPDMQNVAADALREALEDYDRGRGVWRGTGLTLPPEALTDEAAWRGALFETEAPRDIPGWIPAVVLELGQSDARIGIEGIEEDADGHWIPAKDVQWARKRQADGKLGPRAQVAGDLVSVGDVVLVRAMTEDGSGAFIRWTLRQVPEVEGGFMAMDVNTGRVVAMQGGFSYQSSVFNRATQAMRQPGSSFKPFVYAAALDNNYTPATIVVDEPIKINTPQGLWTPKNAGGNFYGPTPLRTGIEQSRNLMTIRIADDIGMERVAEYAERFGVYDHLDPFLANSLGAQETTLFKMVAAYAMFANGGERVEPTLVDRVQDRRGRTVYRHDKRICESCGQQALPAGQGPVIDNNRERVMDAVTAYQLTSMMEGVVKRGSGKGVNLPVPIAGKTGTTNDAKDVWFIGFSSNIVAGCYLGYDTPRTLGENAFGGTLCVPVFNAFMREAVKQYGGTEFKVPPGGYWVKINRHTGQRMADNATGDDVIAEYFRDGSDPSWNSPVIVAGFGDGDVVLPWEASAPGAGATAVTTSTGQKRVIPKKADFGTLSSGGLY</sequence>
<evidence type="ECO:0000256" key="24">
    <source>
        <dbReference type="ARBA" id="ARBA00044770"/>
    </source>
</evidence>
<evidence type="ECO:0000259" key="30">
    <source>
        <dbReference type="Pfam" id="PF17092"/>
    </source>
</evidence>
<keyword evidence="22" id="KW-0961">Cell wall biogenesis/degradation</keyword>
<dbReference type="Pfam" id="PF17092">
    <property type="entry name" value="PCB_OB"/>
    <property type="match status" value="1"/>
</dbReference>
<dbReference type="GO" id="GO:0008658">
    <property type="term" value="F:penicillin binding"/>
    <property type="evidence" value="ECO:0007669"/>
    <property type="project" value="InterPro"/>
</dbReference>
<comment type="similarity">
    <text evidence="4">In the N-terminal section; belongs to the glycosyltransferase 51 family.</text>
</comment>
<dbReference type="GO" id="GO:0005886">
    <property type="term" value="C:plasma membrane"/>
    <property type="evidence" value="ECO:0007669"/>
    <property type="project" value="UniProtKB-SubCell"/>
</dbReference>
<dbReference type="GO" id="GO:0009002">
    <property type="term" value="F:serine-type D-Ala-D-Ala carboxypeptidase activity"/>
    <property type="evidence" value="ECO:0007669"/>
    <property type="project" value="UniProtKB-EC"/>
</dbReference>
<evidence type="ECO:0000256" key="14">
    <source>
        <dbReference type="ARBA" id="ARBA00022801"/>
    </source>
</evidence>
<dbReference type="AlphaFoldDB" id="A0A2H5EXA3"/>
<keyword evidence="10" id="KW-0645">Protease</keyword>
<dbReference type="InterPro" id="IPR012338">
    <property type="entry name" value="Beta-lactam/transpept-like"/>
</dbReference>
<dbReference type="GO" id="GO:0071555">
    <property type="term" value="P:cell wall organization"/>
    <property type="evidence" value="ECO:0007669"/>
    <property type="project" value="UniProtKB-KW"/>
</dbReference>
<comment type="pathway">
    <text evidence="26">Glycan biosynthesis.</text>
</comment>
<evidence type="ECO:0000256" key="12">
    <source>
        <dbReference type="ARBA" id="ARBA00022679"/>
    </source>
</evidence>
<dbReference type="PANTHER" id="PTHR32282:SF27">
    <property type="entry name" value="PENICILLIN-BINDING PROTEIN 1A"/>
    <property type="match status" value="1"/>
</dbReference>
<feature type="transmembrane region" description="Helical" evidence="27">
    <location>
        <begin position="12"/>
        <end position="34"/>
    </location>
</feature>
<evidence type="ECO:0000256" key="16">
    <source>
        <dbReference type="ARBA" id="ARBA00022968"/>
    </source>
</evidence>
<keyword evidence="12" id="KW-0808">Transferase</keyword>
<name>A0A2H5EXA3_9RHOB</name>
<comment type="pathway">
    <text evidence="2">Cell wall biogenesis; peptidoglycan biosynthesis.</text>
</comment>
<keyword evidence="15" id="KW-0133">Cell shape</keyword>
<evidence type="ECO:0000256" key="23">
    <source>
        <dbReference type="ARBA" id="ARBA00034000"/>
    </source>
</evidence>
<dbReference type="SUPFAM" id="SSF53955">
    <property type="entry name" value="Lysozyme-like"/>
    <property type="match status" value="1"/>
</dbReference>
<evidence type="ECO:0000256" key="26">
    <source>
        <dbReference type="ARBA" id="ARBA00060592"/>
    </source>
</evidence>
<dbReference type="RefSeq" id="WP_101751972.1">
    <property type="nucleotide sequence ID" value="NZ_CP025430.1"/>
</dbReference>
<keyword evidence="7" id="KW-1003">Cell membrane</keyword>
<dbReference type="GO" id="GO:0030288">
    <property type="term" value="C:outer membrane-bounded periplasmic space"/>
    <property type="evidence" value="ECO:0007669"/>
    <property type="project" value="TreeGrafter"/>
</dbReference>
<accession>A0A2H5EXA3</accession>
<evidence type="ECO:0000256" key="22">
    <source>
        <dbReference type="ARBA" id="ARBA00023316"/>
    </source>
</evidence>
<evidence type="ECO:0000256" key="20">
    <source>
        <dbReference type="ARBA" id="ARBA00023251"/>
    </source>
</evidence>